<dbReference type="GO" id="GO:0005525">
    <property type="term" value="F:GTP binding"/>
    <property type="evidence" value="ECO:0007669"/>
    <property type="project" value="InterPro"/>
</dbReference>
<protein>
    <submittedName>
        <fullName evidence="2">Molybdopterin-guanine dinucleotide biosynthesis protein B</fullName>
    </submittedName>
</protein>
<evidence type="ECO:0000313" key="3">
    <source>
        <dbReference type="Proteomes" id="UP000544872"/>
    </source>
</evidence>
<dbReference type="Proteomes" id="UP000544872">
    <property type="component" value="Unassembled WGS sequence"/>
</dbReference>
<dbReference type="CDD" id="cd03116">
    <property type="entry name" value="MobB"/>
    <property type="match status" value="1"/>
</dbReference>
<dbReference type="SUPFAM" id="SSF52540">
    <property type="entry name" value="P-loop containing nucleoside triphosphate hydrolases"/>
    <property type="match status" value="1"/>
</dbReference>
<reference evidence="2 3" key="1">
    <citation type="submission" date="2020-08" db="EMBL/GenBank/DDBJ databases">
        <title>Genomic Encyclopedia of Type Strains, Phase IV (KMG-IV): sequencing the most valuable type-strain genomes for metagenomic binning, comparative biology and taxonomic classification.</title>
        <authorList>
            <person name="Goeker M."/>
        </authorList>
    </citation>
    <scope>NUCLEOTIDE SEQUENCE [LARGE SCALE GENOMIC DNA]</scope>
    <source>
        <strain evidence="2 3">DSM 11590</strain>
    </source>
</reference>
<proteinExistence type="predicted"/>
<dbReference type="GO" id="GO:0006777">
    <property type="term" value="P:Mo-molybdopterin cofactor biosynthetic process"/>
    <property type="evidence" value="ECO:0007669"/>
    <property type="project" value="InterPro"/>
</dbReference>
<organism evidence="2 3">
    <name type="scientific">Novispirillum itersonii</name>
    <name type="common">Aquaspirillum itersonii</name>
    <dbReference type="NCBI Taxonomy" id="189"/>
    <lineage>
        <taxon>Bacteria</taxon>
        <taxon>Pseudomonadati</taxon>
        <taxon>Pseudomonadota</taxon>
        <taxon>Alphaproteobacteria</taxon>
        <taxon>Rhodospirillales</taxon>
        <taxon>Novispirillaceae</taxon>
        <taxon>Novispirillum</taxon>
    </lineage>
</organism>
<dbReference type="InterPro" id="IPR027417">
    <property type="entry name" value="P-loop_NTPase"/>
</dbReference>
<accession>A0A7W9ZII2</accession>
<dbReference type="InterPro" id="IPR004435">
    <property type="entry name" value="MobB_dom"/>
</dbReference>
<gene>
    <name evidence="2" type="ORF">FHS48_002184</name>
</gene>
<comment type="caution">
    <text evidence="2">The sequence shown here is derived from an EMBL/GenBank/DDBJ whole genome shotgun (WGS) entry which is preliminary data.</text>
</comment>
<name>A0A7W9ZII2_NOVIT</name>
<dbReference type="EMBL" id="JACIIX010000007">
    <property type="protein sequence ID" value="MBB6210759.1"/>
    <property type="molecule type" value="Genomic_DNA"/>
</dbReference>
<dbReference type="PANTHER" id="PTHR40072">
    <property type="entry name" value="MOLYBDOPTERIN-GUANINE DINUCLEOTIDE BIOSYNTHESIS ADAPTER PROTEIN-RELATED"/>
    <property type="match status" value="1"/>
</dbReference>
<evidence type="ECO:0000259" key="1">
    <source>
        <dbReference type="Pfam" id="PF03205"/>
    </source>
</evidence>
<feature type="domain" description="Molybdopterin-guanine dinucleotide biosynthesis protein B (MobB)" evidence="1">
    <location>
        <begin position="3"/>
        <end position="136"/>
    </location>
</feature>
<dbReference type="RefSeq" id="WP_184263583.1">
    <property type="nucleotide sequence ID" value="NZ_JACIIX010000007.1"/>
</dbReference>
<sequence>MKVLGFTGPSGSGKTTLLIKVLPLFRAAGLTVSTVKHTHHTVDLDQPGKDTYEHRMAGAEEVVLASTARFVIQHEYRGADELPLEALLARMAPVDLVLVEGFRPYPQPKILIHRAASGKPMPDPASLAGLIAIASDVALPGAPVPVLPLNDPQAVCAFALQALSLPSPQ</sequence>
<dbReference type="PANTHER" id="PTHR40072:SF1">
    <property type="entry name" value="MOLYBDOPTERIN-GUANINE DINUCLEOTIDE BIOSYNTHESIS ADAPTER PROTEIN"/>
    <property type="match status" value="1"/>
</dbReference>
<dbReference type="Gene3D" id="3.40.50.300">
    <property type="entry name" value="P-loop containing nucleotide triphosphate hydrolases"/>
    <property type="match status" value="1"/>
</dbReference>
<dbReference type="AlphaFoldDB" id="A0A7W9ZII2"/>
<dbReference type="Pfam" id="PF03205">
    <property type="entry name" value="MobB"/>
    <property type="match status" value="1"/>
</dbReference>
<dbReference type="InterPro" id="IPR052539">
    <property type="entry name" value="MGD_biosynthesis_adapter"/>
</dbReference>
<keyword evidence="3" id="KW-1185">Reference proteome</keyword>
<dbReference type="NCBIfam" id="TIGR00176">
    <property type="entry name" value="mobB"/>
    <property type="match status" value="1"/>
</dbReference>
<evidence type="ECO:0000313" key="2">
    <source>
        <dbReference type="EMBL" id="MBB6210759.1"/>
    </source>
</evidence>